<evidence type="ECO:0000313" key="1">
    <source>
        <dbReference type="EMBL" id="MBC5992769.1"/>
    </source>
</evidence>
<proteinExistence type="predicted"/>
<comment type="caution">
    <text evidence="1">The sequence shown here is derived from an EMBL/GenBank/DDBJ whole genome shotgun (WGS) entry which is preliminary data.</text>
</comment>
<protein>
    <submittedName>
        <fullName evidence="1">Uncharacterized protein</fullName>
    </submittedName>
</protein>
<accession>A0A923SIF8</accession>
<dbReference type="EMBL" id="JACRVF010000002">
    <property type="protein sequence ID" value="MBC5992769.1"/>
    <property type="molecule type" value="Genomic_DNA"/>
</dbReference>
<name>A0A923SIF8_9BACT</name>
<evidence type="ECO:0000313" key="2">
    <source>
        <dbReference type="Proteomes" id="UP000603640"/>
    </source>
</evidence>
<sequence>MEFILYCSLYFPSAAIILPDRLSKSVSEQTRKTLPELSIYQVSHLTIKNQ</sequence>
<reference evidence="1" key="1">
    <citation type="submission" date="2020-08" db="EMBL/GenBank/DDBJ databases">
        <title>Pontibacter sp. SD6 16S ribosomal RNA gene Genome sequencing and assembly.</title>
        <authorList>
            <person name="Kang M."/>
        </authorList>
    </citation>
    <scope>NUCLEOTIDE SEQUENCE</scope>
    <source>
        <strain evidence="1">SD6</strain>
    </source>
</reference>
<dbReference type="Proteomes" id="UP000603640">
    <property type="component" value="Unassembled WGS sequence"/>
</dbReference>
<dbReference type="AlphaFoldDB" id="A0A923SIF8"/>
<gene>
    <name evidence="1" type="ORF">H8S84_07980</name>
</gene>
<organism evidence="1 2">
    <name type="scientific">Pontibacter cellulosilyticus</name>
    <dbReference type="NCBI Taxonomy" id="1720253"/>
    <lineage>
        <taxon>Bacteria</taxon>
        <taxon>Pseudomonadati</taxon>
        <taxon>Bacteroidota</taxon>
        <taxon>Cytophagia</taxon>
        <taxon>Cytophagales</taxon>
        <taxon>Hymenobacteraceae</taxon>
        <taxon>Pontibacter</taxon>
    </lineage>
</organism>
<keyword evidence="2" id="KW-1185">Reference proteome</keyword>